<evidence type="ECO:0000256" key="6">
    <source>
        <dbReference type="SAM" id="Phobius"/>
    </source>
</evidence>
<dbReference type="PANTHER" id="PTHR30213">
    <property type="entry name" value="INNER MEMBRANE PROTEIN YHJD"/>
    <property type="match status" value="1"/>
</dbReference>
<dbReference type="PIRSF" id="PIRSF035875">
    <property type="entry name" value="RNase_BN"/>
    <property type="match status" value="1"/>
</dbReference>
<keyword evidence="8" id="KW-1185">Reference proteome</keyword>
<evidence type="ECO:0000256" key="3">
    <source>
        <dbReference type="ARBA" id="ARBA00022692"/>
    </source>
</evidence>
<evidence type="ECO:0000256" key="1">
    <source>
        <dbReference type="ARBA" id="ARBA00004651"/>
    </source>
</evidence>
<feature type="transmembrane region" description="Helical" evidence="6">
    <location>
        <begin position="144"/>
        <end position="173"/>
    </location>
</feature>
<keyword evidence="2" id="KW-1003">Cell membrane</keyword>
<keyword evidence="5 6" id="KW-0472">Membrane</keyword>
<comment type="subcellular location">
    <subcellularLocation>
        <location evidence="1">Cell membrane</location>
        <topology evidence="1">Multi-pass membrane protein</topology>
    </subcellularLocation>
</comment>
<name>A0ABS9KHI0_9BACT</name>
<evidence type="ECO:0000313" key="7">
    <source>
        <dbReference type="EMBL" id="MCG2590311.1"/>
    </source>
</evidence>
<feature type="transmembrane region" description="Helical" evidence="6">
    <location>
        <begin position="32"/>
        <end position="55"/>
    </location>
</feature>
<reference evidence="7" key="1">
    <citation type="submission" date="2022-01" db="EMBL/GenBank/DDBJ databases">
        <authorList>
            <person name="Wang Y."/>
        </authorList>
    </citation>
    <scope>NUCLEOTIDE SEQUENCE</scope>
    <source>
        <strain evidence="7">WB101</strain>
    </source>
</reference>
<organism evidence="7 8">
    <name type="scientific">Rhodohalobacter sulfatireducens</name>
    <dbReference type="NCBI Taxonomy" id="2911366"/>
    <lineage>
        <taxon>Bacteria</taxon>
        <taxon>Pseudomonadati</taxon>
        <taxon>Balneolota</taxon>
        <taxon>Balneolia</taxon>
        <taxon>Balneolales</taxon>
        <taxon>Balneolaceae</taxon>
        <taxon>Rhodohalobacter</taxon>
    </lineage>
</organism>
<evidence type="ECO:0000256" key="4">
    <source>
        <dbReference type="ARBA" id="ARBA00022989"/>
    </source>
</evidence>
<dbReference type="Proteomes" id="UP001165366">
    <property type="component" value="Unassembled WGS sequence"/>
</dbReference>
<feature type="transmembrane region" description="Helical" evidence="6">
    <location>
        <begin position="193"/>
        <end position="211"/>
    </location>
</feature>
<keyword evidence="3 6" id="KW-0812">Transmembrane</keyword>
<comment type="caution">
    <text evidence="7">The sequence shown here is derived from an EMBL/GenBank/DDBJ whole genome shotgun (WGS) entry which is preliminary data.</text>
</comment>
<evidence type="ECO:0000313" key="8">
    <source>
        <dbReference type="Proteomes" id="UP001165366"/>
    </source>
</evidence>
<evidence type="ECO:0000256" key="2">
    <source>
        <dbReference type="ARBA" id="ARBA00022475"/>
    </source>
</evidence>
<dbReference type="InterPro" id="IPR017039">
    <property type="entry name" value="Virul_fac_BrkB"/>
</dbReference>
<dbReference type="RefSeq" id="WP_237855685.1">
    <property type="nucleotide sequence ID" value="NZ_JAKLWS010000030.1"/>
</dbReference>
<feature type="transmembrane region" description="Helical" evidence="6">
    <location>
        <begin position="223"/>
        <end position="242"/>
    </location>
</feature>
<dbReference type="Pfam" id="PF03631">
    <property type="entry name" value="Virul_fac_BrkB"/>
    <property type="match status" value="1"/>
</dbReference>
<proteinExistence type="predicted"/>
<keyword evidence="4 6" id="KW-1133">Transmembrane helix</keyword>
<protein>
    <submittedName>
        <fullName evidence="7">YihY/virulence factor BrkB family protein</fullName>
    </submittedName>
</protein>
<sequence>MFKFEKNKFKRFWKLVLDLSVKKDVFFNASAITFNLFTCAIPFTLIIISILGYVLSIDAAFNELVRYGRELLPQFSFETQSGDVFEGAVTIEALIQPLVGARQIFGIVGIIVLMIFAQGLFHTLKHVLFDVFDIKDRKSAAMELIYNFFAFGVVGGVFIFFTMAVSFISLFSFDRYAIPYTEIVIEFSWLSDWLTGFLPILFTFALFYVIYRFISERRMNTKVALVAAILYTFLFELAKYGVSVYLEYAFTAYRFYYQGYAALLIIGLWAFYTAALFVFTAILARSYQEVYLERAPSIEKNPYTAIS</sequence>
<gene>
    <name evidence="7" type="ORF">L6773_17170</name>
</gene>
<accession>A0ABS9KHI0</accession>
<feature type="transmembrane region" description="Helical" evidence="6">
    <location>
        <begin position="262"/>
        <end position="284"/>
    </location>
</feature>
<feature type="transmembrane region" description="Helical" evidence="6">
    <location>
        <begin position="104"/>
        <end position="124"/>
    </location>
</feature>
<dbReference type="EMBL" id="JAKLWS010000030">
    <property type="protein sequence ID" value="MCG2590311.1"/>
    <property type="molecule type" value="Genomic_DNA"/>
</dbReference>
<evidence type="ECO:0000256" key="5">
    <source>
        <dbReference type="ARBA" id="ARBA00023136"/>
    </source>
</evidence>
<dbReference type="PANTHER" id="PTHR30213:SF0">
    <property type="entry name" value="UPF0761 MEMBRANE PROTEIN YIHY"/>
    <property type="match status" value="1"/>
</dbReference>
<reference evidence="7" key="2">
    <citation type="submission" date="2024-05" db="EMBL/GenBank/DDBJ databases">
        <title>Rhodohalobacter halophilus gen. nov., sp. nov., a moderately halophilic member of the family Balneolaceae.</title>
        <authorList>
            <person name="Xia J."/>
        </authorList>
    </citation>
    <scope>NUCLEOTIDE SEQUENCE</scope>
    <source>
        <strain evidence="7">WB101</strain>
    </source>
</reference>